<feature type="domain" description="Ubiquitin-like" evidence="1">
    <location>
        <begin position="7"/>
        <end position="84"/>
    </location>
</feature>
<dbReference type="PROSITE" id="PS50053">
    <property type="entry name" value="UBIQUITIN_2"/>
    <property type="match status" value="1"/>
</dbReference>
<proteinExistence type="predicted"/>
<dbReference type="InterPro" id="IPR050158">
    <property type="entry name" value="Ubiquitin_ubiquitin-like"/>
</dbReference>
<dbReference type="Pfam" id="PF00240">
    <property type="entry name" value="ubiquitin"/>
    <property type="match status" value="1"/>
</dbReference>
<accession>A0A7S0XMW6</accession>
<dbReference type="InterPro" id="IPR029071">
    <property type="entry name" value="Ubiquitin-like_domsf"/>
</dbReference>
<evidence type="ECO:0000313" key="2">
    <source>
        <dbReference type="EMBL" id="CAD8731990.1"/>
    </source>
</evidence>
<dbReference type="Gene3D" id="3.10.20.90">
    <property type="entry name" value="Phosphatidylinositol 3-kinase Catalytic Subunit, Chain A, domain 1"/>
    <property type="match status" value="1"/>
</dbReference>
<protein>
    <recommendedName>
        <fullName evidence="1">Ubiquitin-like domain-containing protein</fullName>
    </recommendedName>
</protein>
<evidence type="ECO:0000259" key="1">
    <source>
        <dbReference type="PROSITE" id="PS50053"/>
    </source>
</evidence>
<gene>
    <name evidence="2" type="ORF">EMAR1385_LOCUS869</name>
</gene>
<sequence>MDNTQEIQLFVKTLTGKTITLDLDANGTVYDIKIAIHKRISDIPTQQQRLVFNGLELSDDNKALHEYALCHECTIQLLLRLCGGRLHGQVFQKSLLYLRPRGFMGIQDEKLHCLMMAKLVNTRQIHLLTLVKYFYARMAIYHSPPQNMKLENFKRFRAAEMQRKPFGFPRYNNV</sequence>
<dbReference type="InterPro" id="IPR000626">
    <property type="entry name" value="Ubiquitin-like_dom"/>
</dbReference>
<dbReference type="AlphaFoldDB" id="A0A7S0XMW6"/>
<name>A0A7S0XMW6_9EUKA</name>
<dbReference type="PANTHER" id="PTHR10666">
    <property type="entry name" value="UBIQUITIN"/>
    <property type="match status" value="1"/>
</dbReference>
<dbReference type="SUPFAM" id="SSF54236">
    <property type="entry name" value="Ubiquitin-like"/>
    <property type="match status" value="1"/>
</dbReference>
<dbReference type="EMBL" id="HBFI01001248">
    <property type="protein sequence ID" value="CAD8731990.1"/>
    <property type="molecule type" value="Transcribed_RNA"/>
</dbReference>
<reference evidence="2" key="1">
    <citation type="submission" date="2021-01" db="EMBL/GenBank/DDBJ databases">
        <authorList>
            <person name="Corre E."/>
            <person name="Pelletier E."/>
            <person name="Niang G."/>
            <person name="Scheremetjew M."/>
            <person name="Finn R."/>
            <person name="Kale V."/>
            <person name="Holt S."/>
            <person name="Cochrane G."/>
            <person name="Meng A."/>
            <person name="Brown T."/>
            <person name="Cohen L."/>
        </authorList>
    </citation>
    <scope>NUCLEOTIDE SEQUENCE</scope>
</reference>
<dbReference type="SMART" id="SM00213">
    <property type="entry name" value="UBQ"/>
    <property type="match status" value="1"/>
</dbReference>
<organism evidence="2">
    <name type="scientific">Elphidium margaritaceum</name>
    <dbReference type="NCBI Taxonomy" id="933848"/>
    <lineage>
        <taxon>Eukaryota</taxon>
        <taxon>Sar</taxon>
        <taxon>Rhizaria</taxon>
        <taxon>Retaria</taxon>
        <taxon>Foraminifera</taxon>
        <taxon>Rotaliida</taxon>
        <taxon>Elphidiidae</taxon>
        <taxon>Elphidium</taxon>
    </lineage>
</organism>